<dbReference type="NCBIfam" id="NF003293">
    <property type="entry name" value="PRK04290.1-2"/>
    <property type="match status" value="1"/>
</dbReference>
<dbReference type="InterPro" id="IPR001377">
    <property type="entry name" value="Ribosomal_eS6"/>
</dbReference>
<dbReference type="GO" id="GO:1990904">
    <property type="term" value="C:ribonucleoprotein complex"/>
    <property type="evidence" value="ECO:0007669"/>
    <property type="project" value="UniProtKB-KW"/>
</dbReference>
<dbReference type="STRING" id="985053.VMUT_0365"/>
<dbReference type="PROSITE" id="PS00578">
    <property type="entry name" value="RIBOSOMAL_S6E"/>
    <property type="match status" value="1"/>
</dbReference>
<dbReference type="Proteomes" id="UP000007485">
    <property type="component" value="Chromosome"/>
</dbReference>
<evidence type="ECO:0000313" key="5">
    <source>
        <dbReference type="EMBL" id="ADY00578.1"/>
    </source>
</evidence>
<dbReference type="GO" id="GO:0003735">
    <property type="term" value="F:structural constituent of ribosome"/>
    <property type="evidence" value="ECO:0007669"/>
    <property type="project" value="InterPro"/>
</dbReference>
<dbReference type="GO" id="GO:0006412">
    <property type="term" value="P:translation"/>
    <property type="evidence" value="ECO:0007669"/>
    <property type="project" value="UniProtKB-UniRule"/>
</dbReference>
<proteinExistence type="inferred from homology"/>
<organism evidence="5 6">
    <name type="scientific">Vulcanisaeta moutnovskia (strain 768-28)</name>
    <dbReference type="NCBI Taxonomy" id="985053"/>
    <lineage>
        <taxon>Archaea</taxon>
        <taxon>Thermoproteota</taxon>
        <taxon>Thermoprotei</taxon>
        <taxon>Thermoproteales</taxon>
        <taxon>Thermoproteaceae</taxon>
        <taxon>Vulcanisaeta</taxon>
    </lineage>
</organism>
<dbReference type="AlphaFoldDB" id="F0QTW2"/>
<evidence type="ECO:0000256" key="4">
    <source>
        <dbReference type="HAMAP-Rule" id="MF_00512"/>
    </source>
</evidence>
<keyword evidence="6" id="KW-1185">Reference proteome</keyword>
<keyword evidence="3 4" id="KW-0687">Ribonucleoprotein</keyword>
<dbReference type="eggNOG" id="arCOG01946">
    <property type="taxonomic scope" value="Archaea"/>
</dbReference>
<dbReference type="HAMAP" id="MF_00512">
    <property type="entry name" value="Ribosomal_eS6"/>
    <property type="match status" value="1"/>
</dbReference>
<sequence length="145" mass="16030">MLSDPMSGRARQLEVKDPVVQRFVGLRIGDEVDGGVIKEVFELPPGFKIRITGGSGVDGAPMLPNIDGAVKKYLLMREGVGHHPEKRGMRKRKLVRGNTISDQIVQVNAVLVYPKDWKEGPVILFGDKELQKLSGGEQKAEEKQQ</sequence>
<evidence type="ECO:0000256" key="3">
    <source>
        <dbReference type="ARBA" id="ARBA00023274"/>
    </source>
</evidence>
<dbReference type="HOGENOM" id="CLU_109671_1_1_2"/>
<name>F0QTW2_VULM7</name>
<gene>
    <name evidence="4" type="primary">rps6e</name>
    <name evidence="5" type="ordered locus">VMUT_0365</name>
</gene>
<keyword evidence="2 4" id="KW-0689">Ribosomal protein</keyword>
<accession>F0QTW2</accession>
<evidence type="ECO:0000256" key="2">
    <source>
        <dbReference type="ARBA" id="ARBA00022980"/>
    </source>
</evidence>
<dbReference type="InterPro" id="IPR020924">
    <property type="entry name" value="Ribosomal_eS6_arc"/>
</dbReference>
<dbReference type="KEGG" id="vmo:VMUT_0365"/>
<evidence type="ECO:0000313" key="6">
    <source>
        <dbReference type="Proteomes" id="UP000007485"/>
    </source>
</evidence>
<comment type="similarity">
    <text evidence="1 4">Belongs to the eukaryotic ribosomal protein eS6 family.</text>
</comment>
<dbReference type="InterPro" id="IPR018282">
    <property type="entry name" value="Ribosomal_eS6_CS"/>
</dbReference>
<dbReference type="Pfam" id="PF01092">
    <property type="entry name" value="Ribosomal_S6e"/>
    <property type="match status" value="1"/>
</dbReference>
<dbReference type="GO" id="GO:0005840">
    <property type="term" value="C:ribosome"/>
    <property type="evidence" value="ECO:0007669"/>
    <property type="project" value="UniProtKB-KW"/>
</dbReference>
<protein>
    <recommendedName>
        <fullName evidence="4">Small ribosomal subunit protein eS6</fullName>
    </recommendedName>
</protein>
<dbReference type="PANTHER" id="PTHR11502">
    <property type="entry name" value="40S RIBOSOMAL PROTEIN S6"/>
    <property type="match status" value="1"/>
</dbReference>
<evidence type="ECO:0000256" key="1">
    <source>
        <dbReference type="ARBA" id="ARBA00009312"/>
    </source>
</evidence>
<reference evidence="5 6" key="1">
    <citation type="journal article" date="2011" name="J. Bacteriol.">
        <title>Complete genome sequence of 'Vulcanisaeta moutnovskia' strain 768-28, a novel member of the hyperthermophilic crenarchaeal genus vulcanisaeta.</title>
        <authorList>
            <person name="Gumerov V.M."/>
            <person name="Mardanov A.V."/>
            <person name="Beletsky A.V."/>
            <person name="Prokofeva M.I."/>
            <person name="Bonch-Osmolovskaya E.A."/>
            <person name="Ravin N.V."/>
            <person name="Skryabin K.G."/>
        </authorList>
    </citation>
    <scope>NUCLEOTIDE SEQUENCE [LARGE SCALE GENOMIC DNA]</scope>
    <source>
        <strain evidence="5 6">768-28</strain>
    </source>
</reference>
<dbReference type="EMBL" id="CP002529">
    <property type="protein sequence ID" value="ADY00578.1"/>
    <property type="molecule type" value="Genomic_DNA"/>
</dbReference>
<dbReference type="SMART" id="SM01405">
    <property type="entry name" value="Ribosomal_S6e"/>
    <property type="match status" value="1"/>
</dbReference>